<evidence type="ECO:0000259" key="5">
    <source>
        <dbReference type="PROSITE" id="PS50222"/>
    </source>
</evidence>
<feature type="domain" description="Rab-GAP TBC" evidence="4">
    <location>
        <begin position="1"/>
        <end position="31"/>
    </location>
</feature>
<dbReference type="InterPro" id="IPR000195">
    <property type="entry name" value="Rab-GAP-TBC_dom"/>
</dbReference>
<dbReference type="Pfam" id="PF00566">
    <property type="entry name" value="RabGAP-TBC"/>
    <property type="match status" value="1"/>
</dbReference>
<feature type="region of interest" description="Disordered" evidence="2">
    <location>
        <begin position="500"/>
        <end position="569"/>
    </location>
</feature>
<evidence type="ECO:0000313" key="7">
    <source>
        <dbReference type="Proteomes" id="UP000596742"/>
    </source>
</evidence>
<evidence type="ECO:0000256" key="3">
    <source>
        <dbReference type="SAM" id="SignalP"/>
    </source>
</evidence>
<dbReference type="PANTHER" id="PTHR47666">
    <property type="entry name" value="PROTEIN VASCULAR ASSOCIATED DEATH 1, CHLOROPLASTIC"/>
    <property type="match status" value="1"/>
</dbReference>
<dbReference type="PROSITE" id="PS50086">
    <property type="entry name" value="TBC_RABGAP"/>
    <property type="match status" value="1"/>
</dbReference>
<gene>
    <name evidence="6" type="ORF">MGAL_10B036842</name>
</gene>
<evidence type="ECO:0000256" key="1">
    <source>
        <dbReference type="ARBA" id="ARBA00022837"/>
    </source>
</evidence>
<keyword evidence="1" id="KW-0106">Calcium</keyword>
<feature type="domain" description="EF-hand" evidence="5">
    <location>
        <begin position="217"/>
        <end position="252"/>
    </location>
</feature>
<dbReference type="AlphaFoldDB" id="A0A8B6GMD0"/>
<dbReference type="Gene3D" id="1.10.238.10">
    <property type="entry name" value="EF-hand"/>
    <property type="match status" value="1"/>
</dbReference>
<feature type="compositionally biased region" description="Polar residues" evidence="2">
    <location>
        <begin position="500"/>
        <end position="511"/>
    </location>
</feature>
<organism evidence="6 7">
    <name type="scientific">Mytilus galloprovincialis</name>
    <name type="common">Mediterranean mussel</name>
    <dbReference type="NCBI Taxonomy" id="29158"/>
    <lineage>
        <taxon>Eukaryota</taxon>
        <taxon>Metazoa</taxon>
        <taxon>Spiralia</taxon>
        <taxon>Lophotrochozoa</taxon>
        <taxon>Mollusca</taxon>
        <taxon>Bivalvia</taxon>
        <taxon>Autobranchia</taxon>
        <taxon>Pteriomorphia</taxon>
        <taxon>Mytilida</taxon>
        <taxon>Mytiloidea</taxon>
        <taxon>Mytilidae</taxon>
        <taxon>Mytilinae</taxon>
        <taxon>Mytilus</taxon>
    </lineage>
</organism>
<dbReference type="InterPro" id="IPR002048">
    <property type="entry name" value="EF_hand_dom"/>
</dbReference>
<dbReference type="OrthoDB" id="17687at2759"/>
<feature type="compositionally biased region" description="Polar residues" evidence="2">
    <location>
        <begin position="523"/>
        <end position="547"/>
    </location>
</feature>
<dbReference type="Gene3D" id="1.10.472.80">
    <property type="entry name" value="Ypt/Rab-GAP domain of gyp1p, domain 3"/>
    <property type="match status" value="1"/>
</dbReference>
<feature type="compositionally biased region" description="Basic and acidic residues" evidence="2">
    <location>
        <begin position="512"/>
        <end position="522"/>
    </location>
</feature>
<reference evidence="6" key="1">
    <citation type="submission" date="2018-11" db="EMBL/GenBank/DDBJ databases">
        <authorList>
            <person name="Alioto T."/>
            <person name="Alioto T."/>
        </authorList>
    </citation>
    <scope>NUCLEOTIDE SEQUENCE</scope>
</reference>
<dbReference type="PANTHER" id="PTHR47666:SF1">
    <property type="entry name" value="PROTEIN VASCULAR ASSOCIATED DEATH 1, CHLOROPLASTIC"/>
    <property type="match status" value="1"/>
</dbReference>
<dbReference type="FunFam" id="1.10.238.10:FF:000119">
    <property type="entry name" value="TBC1 domain family member 9"/>
    <property type="match status" value="1"/>
</dbReference>
<feature type="compositionally biased region" description="Low complexity" evidence="2">
    <location>
        <begin position="548"/>
        <end position="564"/>
    </location>
</feature>
<dbReference type="InterPro" id="IPR011992">
    <property type="entry name" value="EF-hand-dom_pair"/>
</dbReference>
<dbReference type="PROSITE" id="PS50222">
    <property type="entry name" value="EF_HAND_2"/>
    <property type="match status" value="1"/>
</dbReference>
<feature type="signal peptide" evidence="3">
    <location>
        <begin position="1"/>
        <end position="20"/>
    </location>
</feature>
<feature type="region of interest" description="Disordered" evidence="2">
    <location>
        <begin position="273"/>
        <end position="378"/>
    </location>
</feature>
<dbReference type="SUPFAM" id="SSF47923">
    <property type="entry name" value="Ypt/Rab-GAP domain of gyp1p"/>
    <property type="match status" value="1"/>
</dbReference>
<keyword evidence="7" id="KW-1185">Reference proteome</keyword>
<dbReference type="EMBL" id="UYJE01008673">
    <property type="protein sequence ID" value="VDI66050.1"/>
    <property type="molecule type" value="Genomic_DNA"/>
</dbReference>
<proteinExistence type="predicted"/>
<feature type="chain" id="PRO_5032304328" evidence="3">
    <location>
        <begin position="21"/>
        <end position="627"/>
    </location>
</feature>
<protein>
    <submittedName>
        <fullName evidence="6">TBC1 domain family member 9</fullName>
    </submittedName>
</protein>
<evidence type="ECO:0000313" key="6">
    <source>
        <dbReference type="EMBL" id="VDI66050.1"/>
    </source>
</evidence>
<keyword evidence="3" id="KW-0732">Signal</keyword>
<feature type="compositionally biased region" description="Basic and acidic residues" evidence="2">
    <location>
        <begin position="341"/>
        <end position="351"/>
    </location>
</feature>
<name>A0A8B6GMD0_MYTGA</name>
<evidence type="ECO:0000259" key="4">
    <source>
        <dbReference type="PROSITE" id="PS50086"/>
    </source>
</evidence>
<accession>A0A8B6GMD0</accession>
<comment type="caution">
    <text evidence="6">The sequence shown here is derived from an EMBL/GenBank/DDBJ whole genome shotgun (WGS) entry which is preliminary data.</text>
</comment>
<dbReference type="InterPro" id="IPR035969">
    <property type="entry name" value="Rab-GAP_TBC_sf"/>
</dbReference>
<feature type="compositionally biased region" description="Acidic residues" evidence="2">
    <location>
        <begin position="321"/>
        <end position="340"/>
    </location>
</feature>
<dbReference type="PROSITE" id="PS00018">
    <property type="entry name" value="EF_HAND_1"/>
    <property type="match status" value="1"/>
</dbReference>
<dbReference type="GO" id="GO:0005509">
    <property type="term" value="F:calcium ion binding"/>
    <property type="evidence" value="ECO:0007669"/>
    <property type="project" value="InterPro"/>
</dbReference>
<evidence type="ECO:0000256" key="2">
    <source>
        <dbReference type="SAM" id="MobiDB-lite"/>
    </source>
</evidence>
<dbReference type="InterPro" id="IPR018247">
    <property type="entry name" value="EF_Hand_1_Ca_BS"/>
</dbReference>
<dbReference type="SUPFAM" id="SSF47473">
    <property type="entry name" value="EF-hand"/>
    <property type="match status" value="1"/>
</dbReference>
<dbReference type="Proteomes" id="UP000596742">
    <property type="component" value="Unassembled WGS sequence"/>
</dbReference>
<sequence length="627" mass="70634">MISLSWFLTIFLSVMPFNCAVHILDCFFYDGASVIFQIALTILEQKKEELENSKDDGDAMTILSSYLENVSNRDSTMPNIEHTSMLCSKKSDVPSIDVSDLIDDSYRKFGHISNQEIDKLRLKYRLQVVQNIEDSTMRNIIRSVASDTLFKGQELKDLYVLFKEEYLTSCYWRTHQQPVDTADKYDPSRPYYELYKIDFDQFKTLFLSLSPWATGQHAEKLALYMFRLIDENKDNMINFKEFVYILGVVCKADITHKLKLLYTCHQPPALLPTDKLDEESDEGPVSPVSVASTDMAEEATDFFTDDKSLTDSPEIELPGDFIEEDVPDEEPEEPDTDEPGTGDKGEQKSSEEQASGNSQATGSTGEAAKSGAEGDGASVEVPEAGGYYKATDIQFSYQKMAEKKRELNRSDSKADLKNVPRLTQVQFIQLWKTLYDMFHDHPHEQQLYHSIATVGTLLLEIGEVGKRFYLKSVSESSQGEGTVSVSEVDTVAAYVKNVTIDSSPSKNSGSSETKENAEKSNYNDDSSSAMSGENLNVTQQDSGISEQSGDNLQSSTSDSSSQPHSKPDSDWSISFEQFIASMLTEPPLVEYFEKIIDITEDIAKMRNRRLLTRQQSTWETQKQNSKK</sequence>
<feature type="compositionally biased region" description="Polar residues" evidence="2">
    <location>
        <begin position="352"/>
        <end position="364"/>
    </location>
</feature>